<dbReference type="InterPro" id="IPR011527">
    <property type="entry name" value="ABC1_TM_dom"/>
</dbReference>
<comment type="subcellular location">
    <subcellularLocation>
        <location evidence="1">Cell inner membrane</location>
        <topology evidence="1">Multi-pass membrane protein</topology>
    </subcellularLocation>
</comment>
<dbReference type="GO" id="GO:0140359">
    <property type="term" value="F:ABC-type transporter activity"/>
    <property type="evidence" value="ECO:0007669"/>
    <property type="project" value="InterPro"/>
</dbReference>
<reference evidence="13 14" key="1">
    <citation type="submission" date="2019-01" db="EMBL/GenBank/DDBJ databases">
        <title>Senegalimassilia sp. nov. KGMB04484 isolated human feces.</title>
        <authorList>
            <person name="Han K.-I."/>
            <person name="Kim J.-S."/>
            <person name="Lee K.C."/>
            <person name="Suh M.K."/>
            <person name="Eom M.K."/>
            <person name="Lee J.H."/>
            <person name="Park S.-H."/>
            <person name="Kang S.W."/>
            <person name="Park J.-E."/>
            <person name="Oh B.S."/>
            <person name="Yu S.Y."/>
            <person name="Choi S.-H."/>
            <person name="Lee D.H."/>
            <person name="Yoon H."/>
            <person name="Kim B.-Y."/>
            <person name="Lee J.H."/>
            <person name="Lee J.-S."/>
        </authorList>
    </citation>
    <scope>NUCLEOTIDE SEQUENCE [LARGE SCALE GENOMIC DNA]</scope>
    <source>
        <strain evidence="13 14">KGMB04484</strain>
    </source>
</reference>
<comment type="similarity">
    <text evidence="9">Belongs to the ABC transporter superfamily. Siderophore-Fe(3+) uptake transporter (SIUT) (TC 3.A.1.21) family.</text>
</comment>
<evidence type="ECO:0000256" key="8">
    <source>
        <dbReference type="ARBA" id="ARBA00023136"/>
    </source>
</evidence>
<dbReference type="InterPro" id="IPR017871">
    <property type="entry name" value="ABC_transporter-like_CS"/>
</dbReference>
<dbReference type="Proteomes" id="UP000293345">
    <property type="component" value="Unassembled WGS sequence"/>
</dbReference>
<feature type="transmembrane region" description="Helical" evidence="10">
    <location>
        <begin position="40"/>
        <end position="66"/>
    </location>
</feature>
<evidence type="ECO:0000256" key="2">
    <source>
        <dbReference type="ARBA" id="ARBA00022448"/>
    </source>
</evidence>
<evidence type="ECO:0000256" key="3">
    <source>
        <dbReference type="ARBA" id="ARBA00022475"/>
    </source>
</evidence>
<evidence type="ECO:0000256" key="9">
    <source>
        <dbReference type="ARBA" id="ARBA00023455"/>
    </source>
</evidence>
<dbReference type="Pfam" id="PF00664">
    <property type="entry name" value="ABC_membrane"/>
    <property type="match status" value="1"/>
</dbReference>
<evidence type="ECO:0000256" key="1">
    <source>
        <dbReference type="ARBA" id="ARBA00004429"/>
    </source>
</evidence>
<dbReference type="Gene3D" id="3.40.50.300">
    <property type="entry name" value="P-loop containing nucleotide triphosphate hydrolases"/>
    <property type="match status" value="1"/>
</dbReference>
<dbReference type="SMART" id="SM00382">
    <property type="entry name" value="AAA"/>
    <property type="match status" value="1"/>
</dbReference>
<evidence type="ECO:0000313" key="13">
    <source>
        <dbReference type="EMBL" id="RXZ55103.1"/>
    </source>
</evidence>
<dbReference type="OrthoDB" id="9806127at2"/>
<evidence type="ECO:0000256" key="6">
    <source>
        <dbReference type="ARBA" id="ARBA00022840"/>
    </source>
</evidence>
<evidence type="ECO:0000256" key="10">
    <source>
        <dbReference type="SAM" id="Phobius"/>
    </source>
</evidence>
<feature type="domain" description="ABC transmembrane type-1" evidence="12">
    <location>
        <begin position="44"/>
        <end position="299"/>
    </location>
</feature>
<dbReference type="SUPFAM" id="SSF52540">
    <property type="entry name" value="P-loop containing nucleoside triphosphate hydrolases"/>
    <property type="match status" value="1"/>
</dbReference>
<feature type="transmembrane region" description="Helical" evidence="10">
    <location>
        <begin position="86"/>
        <end position="113"/>
    </location>
</feature>
<dbReference type="PANTHER" id="PTHR24221:SF397">
    <property type="entry name" value="ABC TRANSPORTER, ATP-BINDING TRANSMEMBRANE PROTEIN"/>
    <property type="match status" value="1"/>
</dbReference>
<feature type="transmembrane region" description="Helical" evidence="10">
    <location>
        <begin position="186"/>
        <end position="205"/>
    </location>
</feature>
<dbReference type="InterPro" id="IPR003593">
    <property type="entry name" value="AAA+_ATPase"/>
</dbReference>
<dbReference type="GO" id="GO:0016887">
    <property type="term" value="F:ATP hydrolysis activity"/>
    <property type="evidence" value="ECO:0007669"/>
    <property type="project" value="InterPro"/>
</dbReference>
<keyword evidence="6 13" id="KW-0067">ATP-binding</keyword>
<keyword evidence="14" id="KW-1185">Reference proteome</keyword>
<dbReference type="SUPFAM" id="SSF90123">
    <property type="entry name" value="ABC transporter transmembrane region"/>
    <property type="match status" value="1"/>
</dbReference>
<protein>
    <submittedName>
        <fullName evidence="13">ABC transporter ATP-binding protein</fullName>
    </submittedName>
</protein>
<gene>
    <name evidence="13" type="ORF">ET524_04520</name>
</gene>
<keyword evidence="8 10" id="KW-0472">Membrane</keyword>
<dbReference type="Gene3D" id="1.20.1560.10">
    <property type="entry name" value="ABC transporter type 1, transmembrane domain"/>
    <property type="match status" value="1"/>
</dbReference>
<dbReference type="PROSITE" id="PS50929">
    <property type="entry name" value="ABC_TM1F"/>
    <property type="match status" value="1"/>
</dbReference>
<keyword evidence="5" id="KW-0547">Nucleotide-binding</keyword>
<dbReference type="InterPro" id="IPR027417">
    <property type="entry name" value="P-loop_NTPase"/>
</dbReference>
<evidence type="ECO:0000256" key="7">
    <source>
        <dbReference type="ARBA" id="ARBA00022989"/>
    </source>
</evidence>
<dbReference type="Pfam" id="PF00005">
    <property type="entry name" value="ABC_tran"/>
    <property type="match status" value="1"/>
</dbReference>
<name>A0A4Q2K5E7_9ACTN</name>
<accession>A0A4Q2K5E7</accession>
<keyword evidence="2" id="KW-0813">Transport</keyword>
<dbReference type="GO" id="GO:0005524">
    <property type="term" value="F:ATP binding"/>
    <property type="evidence" value="ECO:0007669"/>
    <property type="project" value="UniProtKB-KW"/>
</dbReference>
<keyword evidence="3" id="KW-1003">Cell membrane</keyword>
<organism evidence="13 14">
    <name type="scientific">Senegalimassilia faecalis</name>
    <dbReference type="NCBI Taxonomy" id="2509433"/>
    <lineage>
        <taxon>Bacteria</taxon>
        <taxon>Bacillati</taxon>
        <taxon>Actinomycetota</taxon>
        <taxon>Coriobacteriia</taxon>
        <taxon>Coriobacteriales</taxon>
        <taxon>Coriobacteriaceae</taxon>
        <taxon>Senegalimassilia</taxon>
    </lineage>
</organism>
<feature type="domain" description="ABC transporter" evidence="11">
    <location>
        <begin position="370"/>
        <end position="605"/>
    </location>
</feature>
<feature type="transmembrane region" description="Helical" evidence="10">
    <location>
        <begin position="277"/>
        <end position="299"/>
    </location>
</feature>
<comment type="caution">
    <text evidence="13">The sequence shown here is derived from an EMBL/GenBank/DDBJ whole genome shotgun (WGS) entry which is preliminary data.</text>
</comment>
<dbReference type="PROSITE" id="PS00211">
    <property type="entry name" value="ABC_TRANSPORTER_1"/>
    <property type="match status" value="1"/>
</dbReference>
<dbReference type="PANTHER" id="PTHR24221">
    <property type="entry name" value="ATP-BINDING CASSETTE SUB-FAMILY B"/>
    <property type="match status" value="1"/>
</dbReference>
<evidence type="ECO:0000259" key="11">
    <source>
        <dbReference type="PROSITE" id="PS50893"/>
    </source>
</evidence>
<evidence type="ECO:0000256" key="4">
    <source>
        <dbReference type="ARBA" id="ARBA00022692"/>
    </source>
</evidence>
<dbReference type="InterPro" id="IPR039421">
    <property type="entry name" value="Type_1_exporter"/>
</dbReference>
<dbReference type="AlphaFoldDB" id="A0A4Q2K5E7"/>
<dbReference type="GO" id="GO:0005886">
    <property type="term" value="C:plasma membrane"/>
    <property type="evidence" value="ECO:0007669"/>
    <property type="project" value="UniProtKB-SubCell"/>
</dbReference>
<keyword evidence="4 10" id="KW-0812">Transmembrane</keyword>
<evidence type="ECO:0000313" key="14">
    <source>
        <dbReference type="Proteomes" id="UP000293345"/>
    </source>
</evidence>
<keyword evidence="7 10" id="KW-1133">Transmembrane helix</keyword>
<dbReference type="GO" id="GO:0034040">
    <property type="term" value="F:ATPase-coupled lipid transmembrane transporter activity"/>
    <property type="evidence" value="ECO:0007669"/>
    <property type="project" value="TreeGrafter"/>
</dbReference>
<proteinExistence type="inferred from homology"/>
<dbReference type="FunFam" id="3.40.50.300:FF:000221">
    <property type="entry name" value="Multidrug ABC transporter ATP-binding protein"/>
    <property type="match status" value="1"/>
</dbReference>
<dbReference type="PROSITE" id="PS50893">
    <property type="entry name" value="ABC_TRANSPORTER_2"/>
    <property type="match status" value="1"/>
</dbReference>
<evidence type="ECO:0000259" key="12">
    <source>
        <dbReference type="PROSITE" id="PS50929"/>
    </source>
</evidence>
<feature type="transmembrane region" description="Helical" evidence="10">
    <location>
        <begin position="162"/>
        <end position="180"/>
    </location>
</feature>
<sequence>MTREDGTLTTEVGKDVGKEGTAKKKNAILELLGFAGKRRVLAYVGCGLSALNAVLTVMPLVCVWFVVRDLVLVYPNWAEASSAAMWAVLAVVFAVLSIIVYFGALMASHLAAFRIAANMRKAMVRHVARIPMGYFSAHSSGEMRRVIDGCAGQTEDLIAHKLPDFVGSFATPVIFFVVAFLFDWRMGLLCLVPIAVSFAAMWWMMGREDEKGGRHFMELYQAALMRMSAAATEYVRGIPVVKVFQQTVLSFRAFHEAIIGYRDMATNYTEYCRRPQVVQLVAINSTFAVLVPAGIVLAAVAPDFPAFLTDFLFYAFFSAMTTTMMSKVMYSSEAVMIAEDALRRMNTIMEVAPIAEVESAKALHPKEASIELAGVSFSYPGSREPALRNVSISVPAGATVALVGPSGGGKSTLASLVPRFWDADEGVVLVGGADVRRIPAEELMGAVSFVFQDDRLFKRSLADNVRAGRPNASDAEVLAALHAAQCDDIIAKFPDGVNTVVGKAGVYLSGGERQRIALARAILKGASIVVLDEATAFADPENEALIQAALATLCEDKTVLMIAHRLSTVVNADRIFVIDRGSVAEQGTHEELVAQDGLYARMWRDYRTSAMWRIEGGGSHVA</sequence>
<dbReference type="InterPro" id="IPR003439">
    <property type="entry name" value="ABC_transporter-like_ATP-bd"/>
</dbReference>
<dbReference type="EMBL" id="SDPW01000001">
    <property type="protein sequence ID" value="RXZ55103.1"/>
    <property type="molecule type" value="Genomic_DNA"/>
</dbReference>
<evidence type="ECO:0000256" key="5">
    <source>
        <dbReference type="ARBA" id="ARBA00022741"/>
    </source>
</evidence>
<dbReference type="InterPro" id="IPR036640">
    <property type="entry name" value="ABC1_TM_sf"/>
</dbReference>